<dbReference type="PANTHER" id="PTHR12128">
    <property type="entry name" value="DIHYDRODIPICOLINATE SYNTHASE"/>
    <property type="match status" value="1"/>
</dbReference>
<accession>A0ABV2HX63</accession>
<evidence type="ECO:0000256" key="3">
    <source>
        <dbReference type="ARBA" id="ARBA00023270"/>
    </source>
</evidence>
<dbReference type="InterPro" id="IPR020625">
    <property type="entry name" value="Schiff_base-form_aldolases_AS"/>
</dbReference>
<dbReference type="SUPFAM" id="SSF51569">
    <property type="entry name" value="Aldolase"/>
    <property type="match status" value="1"/>
</dbReference>
<gene>
    <name evidence="5" type="ORF">ABID26_004638</name>
</gene>
<dbReference type="Proteomes" id="UP001549036">
    <property type="component" value="Unassembled WGS sequence"/>
</dbReference>
<name>A0ABV2HX63_9HYPH</name>
<dbReference type="Gene3D" id="3.20.20.70">
    <property type="entry name" value="Aldolase class I"/>
    <property type="match status" value="1"/>
</dbReference>
<sequence>MQIPQLSGILTALATPYDESARLDLKALDKLLEFLLSNGVHAIIPGGSTGEYYAQTLEERKAVLARVAEVVNGHIPLYAGVNSMRPDETIEVTKFAEGLGYQAQLLAAPPYSLPGKSELIAHFRNIADSTSLPIILYNFPARTGVDMDSEFLEGVLDIKKIFAIKESSGSISRYYQHMVLYPELQRVCGFDDQALDQFLWGTRSWIAGASNFLPAEHVALYNACVKKEDFLLGRKLMKAMMPLIYLLENGGKFNQYVKYGASLAGIPIGDVRAPLIGLSDAERSEFRKLYEDLKSQNVASWEN</sequence>
<dbReference type="PROSITE" id="PS00666">
    <property type="entry name" value="DHDPS_2"/>
    <property type="match status" value="1"/>
</dbReference>
<keyword evidence="6" id="KW-1185">Reference proteome</keyword>
<dbReference type="EC" id="4.3.3.7" evidence="5"/>
<dbReference type="EMBL" id="JBEPLM010000009">
    <property type="protein sequence ID" value="MET3595226.1"/>
    <property type="molecule type" value="Genomic_DNA"/>
</dbReference>
<evidence type="ECO:0000256" key="4">
    <source>
        <dbReference type="PIRNR" id="PIRNR001365"/>
    </source>
</evidence>
<dbReference type="InterPro" id="IPR013785">
    <property type="entry name" value="Aldolase_TIM"/>
</dbReference>
<evidence type="ECO:0000313" key="6">
    <source>
        <dbReference type="Proteomes" id="UP001549036"/>
    </source>
</evidence>
<protein>
    <submittedName>
        <fullName evidence="5">4-hydroxy-tetrahydrodipicolinate synthase</fullName>
        <ecNumber evidence="5">4.3.3.7</ecNumber>
    </submittedName>
</protein>
<dbReference type="GO" id="GO:0008840">
    <property type="term" value="F:4-hydroxy-tetrahydrodipicolinate synthase activity"/>
    <property type="evidence" value="ECO:0007669"/>
    <property type="project" value="UniProtKB-EC"/>
</dbReference>
<dbReference type="PANTHER" id="PTHR12128:SF66">
    <property type="entry name" value="4-HYDROXY-2-OXOGLUTARATE ALDOLASE, MITOCHONDRIAL"/>
    <property type="match status" value="1"/>
</dbReference>
<reference evidence="5 6" key="1">
    <citation type="submission" date="2024-06" db="EMBL/GenBank/DDBJ databases">
        <title>Genomic Encyclopedia of Type Strains, Phase IV (KMG-IV): sequencing the most valuable type-strain genomes for metagenomic binning, comparative biology and taxonomic classification.</title>
        <authorList>
            <person name="Goeker M."/>
        </authorList>
    </citation>
    <scope>NUCLEOTIDE SEQUENCE [LARGE SCALE GENOMIC DNA]</scope>
    <source>
        <strain evidence="5 6">DSM 29846</strain>
    </source>
</reference>
<dbReference type="Pfam" id="PF00701">
    <property type="entry name" value="DHDPS"/>
    <property type="match status" value="1"/>
</dbReference>
<dbReference type="PIRSF" id="PIRSF001365">
    <property type="entry name" value="DHDPS"/>
    <property type="match status" value="1"/>
</dbReference>
<evidence type="ECO:0000313" key="5">
    <source>
        <dbReference type="EMBL" id="MET3595226.1"/>
    </source>
</evidence>
<keyword evidence="3" id="KW-0704">Schiff base</keyword>
<dbReference type="CDD" id="cd00408">
    <property type="entry name" value="DHDPS-like"/>
    <property type="match status" value="1"/>
</dbReference>
<proteinExistence type="inferred from homology"/>
<comment type="similarity">
    <text evidence="1 4">Belongs to the DapA family.</text>
</comment>
<dbReference type="SMART" id="SM01130">
    <property type="entry name" value="DHDPS"/>
    <property type="match status" value="1"/>
</dbReference>
<dbReference type="InterPro" id="IPR002220">
    <property type="entry name" value="DapA-like"/>
</dbReference>
<evidence type="ECO:0000256" key="1">
    <source>
        <dbReference type="ARBA" id="ARBA00007592"/>
    </source>
</evidence>
<dbReference type="RefSeq" id="WP_354416603.1">
    <property type="nucleotide sequence ID" value="NZ_JBEPLM010000009.1"/>
</dbReference>
<evidence type="ECO:0000256" key="2">
    <source>
        <dbReference type="ARBA" id="ARBA00023239"/>
    </source>
</evidence>
<organism evidence="5 6">
    <name type="scientific">Mesorhizobium shonense</name>
    <dbReference type="NCBI Taxonomy" id="1209948"/>
    <lineage>
        <taxon>Bacteria</taxon>
        <taxon>Pseudomonadati</taxon>
        <taxon>Pseudomonadota</taxon>
        <taxon>Alphaproteobacteria</taxon>
        <taxon>Hyphomicrobiales</taxon>
        <taxon>Phyllobacteriaceae</taxon>
        <taxon>Mesorhizobium</taxon>
    </lineage>
</organism>
<keyword evidence="2 4" id="KW-0456">Lyase</keyword>
<dbReference type="PRINTS" id="PR00146">
    <property type="entry name" value="DHPICSNTHASE"/>
</dbReference>
<comment type="caution">
    <text evidence="5">The sequence shown here is derived from an EMBL/GenBank/DDBJ whole genome shotgun (WGS) entry which is preliminary data.</text>
</comment>